<dbReference type="RefSeq" id="XP_010468074.1">
    <property type="nucleotide sequence ID" value="XM_010469772.1"/>
</dbReference>
<dbReference type="PANTHER" id="PTHR33103:SF56">
    <property type="entry name" value="DUF674 FAMILY PROTEIN"/>
    <property type="match status" value="1"/>
</dbReference>
<dbReference type="Pfam" id="PF05056">
    <property type="entry name" value="DUF674"/>
    <property type="match status" value="1"/>
</dbReference>
<protein>
    <submittedName>
        <fullName evidence="2">Uncharacterized protein LOC104748079</fullName>
    </submittedName>
</protein>
<gene>
    <name evidence="2" type="primary">LOC104748079</name>
</gene>
<proteinExistence type="predicted"/>
<dbReference type="Proteomes" id="UP000694864">
    <property type="component" value="Chromosome 15"/>
</dbReference>
<organism evidence="1 2">
    <name type="scientific">Camelina sativa</name>
    <name type="common">False flax</name>
    <name type="synonym">Myagrum sativum</name>
    <dbReference type="NCBI Taxonomy" id="90675"/>
    <lineage>
        <taxon>Eukaryota</taxon>
        <taxon>Viridiplantae</taxon>
        <taxon>Streptophyta</taxon>
        <taxon>Embryophyta</taxon>
        <taxon>Tracheophyta</taxon>
        <taxon>Spermatophyta</taxon>
        <taxon>Magnoliopsida</taxon>
        <taxon>eudicotyledons</taxon>
        <taxon>Gunneridae</taxon>
        <taxon>Pentapetalae</taxon>
        <taxon>rosids</taxon>
        <taxon>malvids</taxon>
        <taxon>Brassicales</taxon>
        <taxon>Brassicaceae</taxon>
        <taxon>Camelineae</taxon>
        <taxon>Camelina</taxon>
    </lineage>
</organism>
<reference evidence="2" key="2">
    <citation type="submission" date="2025-08" db="UniProtKB">
        <authorList>
            <consortium name="RefSeq"/>
        </authorList>
    </citation>
    <scope>IDENTIFICATION</scope>
    <source>
        <tissue evidence="2">Leaf</tissue>
    </source>
</reference>
<accession>A0ABM0WAG6</accession>
<reference evidence="1" key="1">
    <citation type="journal article" date="2014" name="Nat. Commun.">
        <title>The emerging biofuel crop Camelina sativa retains a highly undifferentiated hexaploid genome structure.</title>
        <authorList>
            <person name="Kagale S."/>
            <person name="Koh C."/>
            <person name="Nixon J."/>
            <person name="Bollina V."/>
            <person name="Clarke W.E."/>
            <person name="Tuteja R."/>
            <person name="Spillane C."/>
            <person name="Robinson S.J."/>
            <person name="Links M.G."/>
            <person name="Clarke C."/>
            <person name="Higgins E.E."/>
            <person name="Huebert T."/>
            <person name="Sharpe A.G."/>
            <person name="Parkin I.A."/>
        </authorList>
    </citation>
    <scope>NUCLEOTIDE SEQUENCE [LARGE SCALE GENOMIC DNA]</scope>
    <source>
        <strain evidence="1">cv. DH55</strain>
    </source>
</reference>
<evidence type="ECO:0000313" key="2">
    <source>
        <dbReference type="RefSeq" id="XP_010468074.1"/>
    </source>
</evidence>
<name>A0ABM0WAG6_CAMSA</name>
<sequence length="484" mass="53767">MATSAKFSLKLLVDEKKNKVVLAEAGQDFVDVLFGLLTLPMGTIARLLEKHQKLPQFLGCYKNLNRSVSDMVIDDFETEACKSMLLSPKSTHDIYCRRLTLNIDDTQATNFYVCPKWFYKSDSCKAYTNFLSSRCRCGSLMNIQVQIPEDEQVIGSLGNAVDGVFVSCRSSFIVTDDLNVILNSIDELVKVVNGLGYPNLNELLEMVLDVGSDEVLTLLGNLFASECPLTSTFLRKQCMPTMLTLPPPPMLKTGPVEQGRECYIKTFVVKSDRKILYAECSEDFIDSLLTFLVLPLESASSLSNDNTILRCVKNLCSCGCRRELPYRCCLPAYYTCSKNLLDIASSLSGAYECLIPNRCYTSTVCKFSKRIERSVLEKGDKVVALSPMDPKDSKSCSSTIVDTGFVKRNTKFIVSDDLVITPMNKFSTIGLLKKMEINMNDIEARPMSINKAELINILRASLTSSSALTNGLSSLLAKKPKIET</sequence>
<keyword evidence="1" id="KW-1185">Reference proteome</keyword>
<evidence type="ECO:0000313" key="1">
    <source>
        <dbReference type="Proteomes" id="UP000694864"/>
    </source>
</evidence>
<dbReference type="InterPro" id="IPR007750">
    <property type="entry name" value="DUF674"/>
</dbReference>
<dbReference type="GeneID" id="104748079"/>
<dbReference type="PANTHER" id="PTHR33103">
    <property type="entry name" value="OS01G0153900 PROTEIN"/>
    <property type="match status" value="1"/>
</dbReference>